<gene>
    <name evidence="2" type="ORF">AKAME5_002186400</name>
</gene>
<dbReference type="InterPro" id="IPR036236">
    <property type="entry name" value="Znf_C2H2_sf"/>
</dbReference>
<evidence type="ECO:0000313" key="3">
    <source>
        <dbReference type="Proteomes" id="UP001279410"/>
    </source>
</evidence>
<feature type="region of interest" description="Disordered" evidence="1">
    <location>
        <begin position="293"/>
        <end position="344"/>
    </location>
</feature>
<accession>A0AAD3RJD0</accession>
<evidence type="ECO:0000313" key="2">
    <source>
        <dbReference type="EMBL" id="GLD70546.1"/>
    </source>
</evidence>
<comment type="caution">
    <text evidence="2">The sequence shown here is derived from an EMBL/GenBank/DDBJ whole genome shotgun (WGS) entry which is preliminary data.</text>
</comment>
<dbReference type="Proteomes" id="UP001279410">
    <property type="component" value="Unassembled WGS sequence"/>
</dbReference>
<feature type="region of interest" description="Disordered" evidence="1">
    <location>
        <begin position="442"/>
        <end position="473"/>
    </location>
</feature>
<feature type="region of interest" description="Disordered" evidence="1">
    <location>
        <begin position="50"/>
        <end position="69"/>
    </location>
</feature>
<proteinExistence type="predicted"/>
<dbReference type="SUPFAM" id="SSF57667">
    <property type="entry name" value="beta-beta-alpha zinc fingers"/>
    <property type="match status" value="1"/>
</dbReference>
<feature type="compositionally biased region" description="Basic and acidic residues" evidence="1">
    <location>
        <begin position="456"/>
        <end position="473"/>
    </location>
</feature>
<dbReference type="EMBL" id="BRZM01000373">
    <property type="protein sequence ID" value="GLD70546.1"/>
    <property type="molecule type" value="Genomic_DNA"/>
</dbReference>
<feature type="region of interest" description="Disordered" evidence="1">
    <location>
        <begin position="116"/>
        <end position="142"/>
    </location>
</feature>
<feature type="compositionally biased region" description="Polar residues" evidence="1">
    <location>
        <begin position="58"/>
        <end position="69"/>
    </location>
</feature>
<evidence type="ECO:0000256" key="1">
    <source>
        <dbReference type="SAM" id="MobiDB-lite"/>
    </source>
</evidence>
<protein>
    <submittedName>
        <fullName evidence="2">Matrin-3-like protein</fullName>
    </submittedName>
</protein>
<feature type="region of interest" description="Disordered" evidence="1">
    <location>
        <begin position="181"/>
        <end position="218"/>
    </location>
</feature>
<sequence>MSQKSQSDGGQKHFAVGRGLLAAAETLNFSMNEQRSSRQMGGMASGVGVGGSGGVEGQDNSAQMSRRGSGNNLGSTMKLFASLGLSPSDLDALAEIPEEDISVETLPHILMQLKSRKGDAGERRVASSMSSDTAYRGGRDSWDDVHVGRIGGSSLGQGSARAQASADFGYNSLQDVSSSRGYGMNYNSSSGGGGSRDRPYSELSHRDSYGGLGMGPSSSDSVFMQRRIGSPSNGKVQDFLGVMPPMFPHVCSLCDFDVHSTMEWNQHINGLRHAENRRLLLDMYPEWDPSMASGRGGGGLETPNLSAGLLGPAPMSSGQTAGGMQSSWVGGGGSGLSGKNQSGQNKLRSRVVVVKYDRKPLSNKTLFAFTEPFGCLREHPVLTNKASCIETAHPGVRTVVNYRISIQHFHGKPITFRPSKRPMVIEDWSNVHHPCNLSAETDAEMPGANSQTNETEVNHNTHEIKEELPRNQERETRCVADGYGIVVSDLSHNFNQLLTANSAGAGLKTRGGVADFTLQRHSDASLLIRACFYISDMTVDQGAQVRSLRPLNNATLPVWLPPVRSATMSYPTIQVTASLTAQSPGSLMELFLGRIISKGPCQTRTVPVARPAGSAHRVILSS</sequence>
<reference evidence="2" key="1">
    <citation type="submission" date="2022-08" db="EMBL/GenBank/DDBJ databases">
        <title>Genome sequencing of akame (Lates japonicus).</title>
        <authorList>
            <person name="Hashiguchi Y."/>
            <person name="Takahashi H."/>
        </authorList>
    </citation>
    <scope>NUCLEOTIDE SEQUENCE</scope>
    <source>
        <strain evidence="2">Kochi</strain>
    </source>
</reference>
<dbReference type="AlphaFoldDB" id="A0AAD3RJD0"/>
<feature type="compositionally biased region" description="Basic and acidic residues" evidence="1">
    <location>
        <begin position="195"/>
        <end position="208"/>
    </location>
</feature>
<name>A0AAD3RJD0_LATJO</name>
<feature type="compositionally biased region" description="Basic and acidic residues" evidence="1">
    <location>
        <begin position="116"/>
        <end position="125"/>
    </location>
</feature>
<keyword evidence="3" id="KW-1185">Reference proteome</keyword>
<organism evidence="2 3">
    <name type="scientific">Lates japonicus</name>
    <name type="common">Japanese lates</name>
    <dbReference type="NCBI Taxonomy" id="270547"/>
    <lineage>
        <taxon>Eukaryota</taxon>
        <taxon>Metazoa</taxon>
        <taxon>Chordata</taxon>
        <taxon>Craniata</taxon>
        <taxon>Vertebrata</taxon>
        <taxon>Euteleostomi</taxon>
        <taxon>Actinopterygii</taxon>
        <taxon>Neopterygii</taxon>
        <taxon>Teleostei</taxon>
        <taxon>Neoteleostei</taxon>
        <taxon>Acanthomorphata</taxon>
        <taxon>Carangaria</taxon>
        <taxon>Carangaria incertae sedis</taxon>
        <taxon>Centropomidae</taxon>
        <taxon>Lates</taxon>
    </lineage>
</organism>